<feature type="transmembrane region" description="Helical" evidence="7">
    <location>
        <begin position="505"/>
        <end position="524"/>
    </location>
</feature>
<feature type="chain" id="PRO_5032827412" description="DOMON domain-containing protein" evidence="8">
    <location>
        <begin position="18"/>
        <end position="627"/>
    </location>
</feature>
<dbReference type="InterPro" id="IPR006593">
    <property type="entry name" value="Cyt_b561/ferric_Rdtase_TM"/>
</dbReference>
<evidence type="ECO:0000313" key="11">
    <source>
        <dbReference type="Proteomes" id="UP000663828"/>
    </source>
</evidence>
<proteinExistence type="predicted"/>
<dbReference type="Pfam" id="PF03351">
    <property type="entry name" value="DOMON"/>
    <property type="match status" value="1"/>
</dbReference>
<keyword evidence="5 7" id="KW-1133">Transmembrane helix</keyword>
<feature type="domain" description="DOMON" evidence="9">
    <location>
        <begin position="201"/>
        <end position="316"/>
    </location>
</feature>
<feature type="transmembrane region" description="Helical" evidence="7">
    <location>
        <begin position="382"/>
        <end position="403"/>
    </location>
</feature>
<gene>
    <name evidence="10" type="ORF">XAT740_LOCUS34378</name>
</gene>
<dbReference type="EMBL" id="CAJNOR010003353">
    <property type="protein sequence ID" value="CAF1405404.1"/>
    <property type="molecule type" value="Genomic_DNA"/>
</dbReference>
<reference evidence="10" key="1">
    <citation type="submission" date="2021-02" db="EMBL/GenBank/DDBJ databases">
        <authorList>
            <person name="Nowell W R."/>
        </authorList>
    </citation>
    <scope>NUCLEOTIDE SEQUENCE</scope>
</reference>
<sequence>MNRHLFLFVLLFGTIHSQVTFESLCSHDVEVAGMSSLDGNDEFEIDLYEGRFLSDDTILLAIRQKRQNYGISEFALRAVDYDGNIVGRFDDHQTGNLALRHHTCPNGASVIYLDRAEARGYREIPLQWRATGISPNLDEIVFHADIVSNRQLYRVKSTPLRRRLASGLIAYNADQSINIDYCGESQGCLIVPQQCNNDAKCEYTLSWQVISEDKATFRIVARAQGFAGVGFSKDENRGGDQVVLCTKDAQGHVYVHNMFVAVQTAQYILRGRPAYGLQDVDGSSNATHIFCKFTRTLSPYAESFAENDGRVRDGVDRDKLVDLKQAHYLYPIYSNEDLMTAQGMRVPFQDIPIVNNHPVNFERRIWPKSHPQAGSLWAKVHAILNIIAWVLLASAGVMVARYFDSVWPDYERRVVVDGSGTVTGEKLQRRRRVSYFTILPPLMCIVAILTWVAFLCILFELNWKWTYGTHHMWHSVLGVIILVCAFFAPIVGVMRPAARTKRYCVWYWIHWLVVSLAHCLAIPVIFLGMDNRRLDLWTWCSWLLFGWCIFHFIVQLIFEIHACCYARQEYERFEDGEYYSEKNPDQRIRRERPPGESWKPALLGIYLFVTLIVVIILVLAVILYQGY</sequence>
<keyword evidence="2" id="KW-0813">Transport</keyword>
<evidence type="ECO:0000256" key="7">
    <source>
        <dbReference type="SAM" id="Phobius"/>
    </source>
</evidence>
<evidence type="ECO:0000256" key="4">
    <source>
        <dbReference type="ARBA" id="ARBA00022982"/>
    </source>
</evidence>
<keyword evidence="3 7" id="KW-0812">Transmembrane</keyword>
<keyword evidence="8" id="KW-0732">Signal</keyword>
<dbReference type="GO" id="GO:0099072">
    <property type="term" value="P:regulation of postsynaptic membrane neurotransmitter receptor levels"/>
    <property type="evidence" value="ECO:0007669"/>
    <property type="project" value="TreeGrafter"/>
</dbReference>
<feature type="transmembrane region" description="Helical" evidence="7">
    <location>
        <begin position="435"/>
        <end position="461"/>
    </location>
</feature>
<comment type="subcellular location">
    <subcellularLocation>
        <location evidence="1">Membrane</location>
    </subcellularLocation>
</comment>
<evidence type="ECO:0000259" key="9">
    <source>
        <dbReference type="PROSITE" id="PS50836"/>
    </source>
</evidence>
<accession>A0A815L5F2</accession>
<feature type="signal peptide" evidence="8">
    <location>
        <begin position="1"/>
        <end position="17"/>
    </location>
</feature>
<dbReference type="GO" id="GO:1900449">
    <property type="term" value="P:regulation of glutamate receptor signaling pathway"/>
    <property type="evidence" value="ECO:0007669"/>
    <property type="project" value="InterPro"/>
</dbReference>
<evidence type="ECO:0000256" key="8">
    <source>
        <dbReference type="SAM" id="SignalP"/>
    </source>
</evidence>
<dbReference type="PANTHER" id="PTHR46902">
    <property type="entry name" value="DOMON DOMAIN-CONTAINING PROTEIN FRRS1L"/>
    <property type="match status" value="1"/>
</dbReference>
<dbReference type="AlphaFoldDB" id="A0A815L5F2"/>
<dbReference type="Gene3D" id="1.20.120.1770">
    <property type="match status" value="1"/>
</dbReference>
<dbReference type="InterPro" id="IPR005018">
    <property type="entry name" value="DOMON_domain"/>
</dbReference>
<protein>
    <recommendedName>
        <fullName evidence="9">DOMON domain-containing protein</fullName>
    </recommendedName>
</protein>
<dbReference type="PANTHER" id="PTHR46902:SF1">
    <property type="entry name" value="DOMON DOMAIN-CONTAINING PROTEIN FRRS1L"/>
    <property type="match status" value="1"/>
</dbReference>
<keyword evidence="4" id="KW-0249">Electron transport</keyword>
<dbReference type="SMART" id="SM00665">
    <property type="entry name" value="B561"/>
    <property type="match status" value="1"/>
</dbReference>
<evidence type="ECO:0000256" key="5">
    <source>
        <dbReference type="ARBA" id="ARBA00022989"/>
    </source>
</evidence>
<keyword evidence="6 7" id="KW-0472">Membrane</keyword>
<dbReference type="Proteomes" id="UP000663828">
    <property type="component" value="Unassembled WGS sequence"/>
</dbReference>
<dbReference type="CDD" id="cd08760">
    <property type="entry name" value="Cyt_b561_FRRS1_like"/>
    <property type="match status" value="1"/>
</dbReference>
<evidence type="ECO:0000256" key="1">
    <source>
        <dbReference type="ARBA" id="ARBA00004370"/>
    </source>
</evidence>
<feature type="transmembrane region" description="Helical" evidence="7">
    <location>
        <begin position="473"/>
        <end position="493"/>
    </location>
</feature>
<evidence type="ECO:0000313" key="10">
    <source>
        <dbReference type="EMBL" id="CAF1405404.1"/>
    </source>
</evidence>
<name>A0A815L5F2_ADIRI</name>
<organism evidence="10 11">
    <name type="scientific">Adineta ricciae</name>
    <name type="common">Rotifer</name>
    <dbReference type="NCBI Taxonomy" id="249248"/>
    <lineage>
        <taxon>Eukaryota</taxon>
        <taxon>Metazoa</taxon>
        <taxon>Spiralia</taxon>
        <taxon>Gnathifera</taxon>
        <taxon>Rotifera</taxon>
        <taxon>Eurotatoria</taxon>
        <taxon>Bdelloidea</taxon>
        <taxon>Adinetida</taxon>
        <taxon>Adinetidae</taxon>
        <taxon>Adineta</taxon>
    </lineage>
</organism>
<feature type="transmembrane region" description="Helical" evidence="7">
    <location>
        <begin position="536"/>
        <end position="558"/>
    </location>
</feature>
<evidence type="ECO:0000256" key="2">
    <source>
        <dbReference type="ARBA" id="ARBA00022448"/>
    </source>
</evidence>
<dbReference type="InterPro" id="IPR042789">
    <property type="entry name" value="FRRS1L"/>
</dbReference>
<evidence type="ECO:0000256" key="6">
    <source>
        <dbReference type="ARBA" id="ARBA00023136"/>
    </source>
</evidence>
<feature type="transmembrane region" description="Helical" evidence="7">
    <location>
        <begin position="601"/>
        <end position="624"/>
    </location>
</feature>
<keyword evidence="11" id="KW-1185">Reference proteome</keyword>
<comment type="caution">
    <text evidence="10">The sequence shown here is derived from an EMBL/GenBank/DDBJ whole genome shotgun (WGS) entry which is preliminary data.</text>
</comment>
<dbReference type="GO" id="GO:0016020">
    <property type="term" value="C:membrane"/>
    <property type="evidence" value="ECO:0007669"/>
    <property type="project" value="UniProtKB-SubCell"/>
</dbReference>
<dbReference type="PROSITE" id="PS50836">
    <property type="entry name" value="DOMON"/>
    <property type="match status" value="1"/>
</dbReference>
<evidence type="ECO:0000256" key="3">
    <source>
        <dbReference type="ARBA" id="ARBA00022692"/>
    </source>
</evidence>